<feature type="region of interest" description="Disordered" evidence="2">
    <location>
        <begin position="172"/>
        <end position="191"/>
    </location>
</feature>
<reference evidence="4" key="1">
    <citation type="submission" date="2023-03" db="EMBL/GenBank/DDBJ databases">
        <title>Massive genome expansion in bonnet fungi (Mycena s.s.) driven by repeated elements and novel gene families across ecological guilds.</title>
        <authorList>
            <consortium name="Lawrence Berkeley National Laboratory"/>
            <person name="Harder C.B."/>
            <person name="Miyauchi S."/>
            <person name="Viragh M."/>
            <person name="Kuo A."/>
            <person name="Thoen E."/>
            <person name="Andreopoulos B."/>
            <person name="Lu D."/>
            <person name="Skrede I."/>
            <person name="Drula E."/>
            <person name="Henrissat B."/>
            <person name="Morin E."/>
            <person name="Kohler A."/>
            <person name="Barry K."/>
            <person name="LaButti K."/>
            <person name="Morin E."/>
            <person name="Salamov A."/>
            <person name="Lipzen A."/>
            <person name="Mereny Z."/>
            <person name="Hegedus B."/>
            <person name="Baldrian P."/>
            <person name="Stursova M."/>
            <person name="Weitz H."/>
            <person name="Taylor A."/>
            <person name="Grigoriev I.V."/>
            <person name="Nagy L.G."/>
            <person name="Martin F."/>
            <person name="Kauserud H."/>
        </authorList>
    </citation>
    <scope>NUCLEOTIDE SEQUENCE</scope>
    <source>
        <strain evidence="4">CBHHK067</strain>
    </source>
</reference>
<dbReference type="PANTHER" id="PTHR48081">
    <property type="entry name" value="AB HYDROLASE SUPERFAMILY PROTEIN C4A8.06C"/>
    <property type="match status" value="1"/>
</dbReference>
<dbReference type="Pfam" id="PF20434">
    <property type="entry name" value="BD-FAE"/>
    <property type="match status" value="1"/>
</dbReference>
<feature type="compositionally biased region" description="Basic and acidic residues" evidence="2">
    <location>
        <begin position="180"/>
        <end position="191"/>
    </location>
</feature>
<evidence type="ECO:0000259" key="3">
    <source>
        <dbReference type="Pfam" id="PF20434"/>
    </source>
</evidence>
<feature type="domain" description="BD-FAE-like" evidence="3">
    <location>
        <begin position="51"/>
        <end position="160"/>
    </location>
</feature>
<comment type="caution">
    <text evidence="4">The sequence shown here is derived from an EMBL/GenBank/DDBJ whole genome shotgun (WGS) entry which is preliminary data.</text>
</comment>
<dbReference type="GO" id="GO:0016787">
    <property type="term" value="F:hydrolase activity"/>
    <property type="evidence" value="ECO:0007669"/>
    <property type="project" value="UniProtKB-KW"/>
</dbReference>
<dbReference type="Gene3D" id="3.40.50.1820">
    <property type="entry name" value="alpha/beta hydrolase"/>
    <property type="match status" value="1"/>
</dbReference>
<proteinExistence type="predicted"/>
<gene>
    <name evidence="4" type="ORF">B0H17DRAFT_1177992</name>
</gene>
<organism evidence="4 5">
    <name type="scientific">Mycena rosella</name>
    <name type="common">Pink bonnet</name>
    <name type="synonym">Agaricus rosellus</name>
    <dbReference type="NCBI Taxonomy" id="1033263"/>
    <lineage>
        <taxon>Eukaryota</taxon>
        <taxon>Fungi</taxon>
        <taxon>Dikarya</taxon>
        <taxon>Basidiomycota</taxon>
        <taxon>Agaricomycotina</taxon>
        <taxon>Agaricomycetes</taxon>
        <taxon>Agaricomycetidae</taxon>
        <taxon>Agaricales</taxon>
        <taxon>Marasmiineae</taxon>
        <taxon>Mycenaceae</taxon>
        <taxon>Mycena</taxon>
    </lineage>
</organism>
<evidence type="ECO:0000256" key="2">
    <source>
        <dbReference type="SAM" id="MobiDB-lite"/>
    </source>
</evidence>
<dbReference type="SUPFAM" id="SSF53474">
    <property type="entry name" value="alpha/beta-Hydrolases"/>
    <property type="match status" value="1"/>
</dbReference>
<evidence type="ECO:0000313" key="5">
    <source>
        <dbReference type="Proteomes" id="UP001221757"/>
    </source>
</evidence>
<name>A0AAD7DR19_MYCRO</name>
<evidence type="ECO:0000256" key="1">
    <source>
        <dbReference type="ARBA" id="ARBA00022801"/>
    </source>
</evidence>
<sequence>MDIVAQMQDTAIQAVLGPTFEAFVPLLEPKRAEITQARKTFRYGATERHQLDVYSPTTGNNHPILFFVYGGGFVTGERTLPAPADLCYGNLGLYFAQKGFVVVIPDYRLAPGTTFPGPVEDVRDALAWATSDANRAALGANADTNSVFFLGHSAGGVHALTLLLHAPVSPAPRPTCPHQGRRDRVRPAPLRDGHPCVLTDAYYGSAESTAAHAPFSLLRAAPPELLAGSRRSRWSSASTTRIVHGRRGGLRRGCGGEGPEAHAGTRVRQGPQPRQLHAGTGDGRWLWREVGRGGGRLDPVAVNVEDTSPSNRKHKKKATTPGFGRILPFAVEVYEIWALGRSAPHRYQILQTDWRSRGKVSVVRKDASRNESSCRDGFCF</sequence>
<evidence type="ECO:0000313" key="4">
    <source>
        <dbReference type="EMBL" id="KAJ7696205.1"/>
    </source>
</evidence>
<keyword evidence="1 4" id="KW-0378">Hydrolase</keyword>
<accession>A0AAD7DR19</accession>
<dbReference type="InterPro" id="IPR029058">
    <property type="entry name" value="AB_hydrolase_fold"/>
</dbReference>
<dbReference type="PANTHER" id="PTHR48081:SF33">
    <property type="entry name" value="KYNURENINE FORMAMIDASE"/>
    <property type="match status" value="1"/>
</dbReference>
<dbReference type="AlphaFoldDB" id="A0AAD7DR19"/>
<dbReference type="InterPro" id="IPR049492">
    <property type="entry name" value="BD-FAE-like_dom"/>
</dbReference>
<dbReference type="Proteomes" id="UP001221757">
    <property type="component" value="Unassembled WGS sequence"/>
</dbReference>
<keyword evidence="5" id="KW-1185">Reference proteome</keyword>
<dbReference type="EMBL" id="JARKIE010000035">
    <property type="protein sequence ID" value="KAJ7696205.1"/>
    <property type="molecule type" value="Genomic_DNA"/>
</dbReference>
<dbReference type="InterPro" id="IPR050300">
    <property type="entry name" value="GDXG_lipolytic_enzyme"/>
</dbReference>
<protein>
    <submittedName>
        <fullName evidence="4">Alpha/Beta hydrolase protein</fullName>
    </submittedName>
</protein>
<feature type="region of interest" description="Disordered" evidence="2">
    <location>
        <begin position="230"/>
        <end position="280"/>
    </location>
</feature>